<dbReference type="InterPro" id="IPR023408">
    <property type="entry name" value="MscS_beta-dom_sf"/>
</dbReference>
<keyword evidence="6 7" id="KW-0472">Membrane</keyword>
<dbReference type="AlphaFoldDB" id="A0A0U4EBJ0"/>
<dbReference type="Pfam" id="PF21082">
    <property type="entry name" value="MS_channel_3rd"/>
    <property type="match status" value="1"/>
</dbReference>
<comment type="subcellular location">
    <subcellularLocation>
        <location evidence="1">Cell membrane</location>
        <topology evidence="1">Multi-pass membrane protein</topology>
    </subcellularLocation>
</comment>
<evidence type="ECO:0000256" key="1">
    <source>
        <dbReference type="ARBA" id="ARBA00004651"/>
    </source>
</evidence>
<evidence type="ECO:0000256" key="4">
    <source>
        <dbReference type="ARBA" id="ARBA00022692"/>
    </source>
</evidence>
<dbReference type="Pfam" id="PF21088">
    <property type="entry name" value="MS_channel_1st"/>
    <property type="match status" value="1"/>
</dbReference>
<dbReference type="Gene3D" id="2.30.30.60">
    <property type="match status" value="1"/>
</dbReference>
<dbReference type="SUPFAM" id="SSF82861">
    <property type="entry name" value="Mechanosensitive channel protein MscS (YggB), transmembrane region"/>
    <property type="match status" value="1"/>
</dbReference>
<dbReference type="PANTHER" id="PTHR30460">
    <property type="entry name" value="MODERATE CONDUCTANCE MECHANOSENSITIVE CHANNEL YBIO"/>
    <property type="match status" value="1"/>
</dbReference>
<keyword evidence="12" id="KW-1185">Reference proteome</keyword>
<keyword evidence="3" id="KW-1003">Cell membrane</keyword>
<protein>
    <submittedName>
        <fullName evidence="11">Mechanosensitive ion channel protein MscS</fullName>
    </submittedName>
</protein>
<feature type="domain" description="Mechanosensitive ion channel MscS C-terminal" evidence="9">
    <location>
        <begin position="185"/>
        <end position="268"/>
    </location>
</feature>
<evidence type="ECO:0000313" key="12">
    <source>
        <dbReference type="Proteomes" id="UP000050331"/>
    </source>
</evidence>
<dbReference type="InterPro" id="IPR049142">
    <property type="entry name" value="MS_channel_1st"/>
</dbReference>
<dbReference type="InterPro" id="IPR011014">
    <property type="entry name" value="MscS_channel_TM-2"/>
</dbReference>
<dbReference type="PANTHER" id="PTHR30460:SF0">
    <property type="entry name" value="MODERATE CONDUCTANCE MECHANOSENSITIVE CHANNEL YBIO"/>
    <property type="match status" value="1"/>
</dbReference>
<dbReference type="STRING" id="1472767.AOX59_13800"/>
<keyword evidence="4 7" id="KW-0812">Transmembrane</keyword>
<gene>
    <name evidence="11" type="ORF">AOX59_13800</name>
</gene>
<evidence type="ECO:0000256" key="6">
    <source>
        <dbReference type="ARBA" id="ARBA00023136"/>
    </source>
</evidence>
<dbReference type="KEGG" id="lao:AOX59_13800"/>
<feature type="transmembrane region" description="Helical" evidence="7">
    <location>
        <begin position="13"/>
        <end position="35"/>
    </location>
</feature>
<evidence type="ECO:0000256" key="5">
    <source>
        <dbReference type="ARBA" id="ARBA00022989"/>
    </source>
</evidence>
<dbReference type="Pfam" id="PF00924">
    <property type="entry name" value="MS_channel_2nd"/>
    <property type="match status" value="1"/>
</dbReference>
<dbReference type="InterPro" id="IPR011066">
    <property type="entry name" value="MscS_channel_C_sf"/>
</dbReference>
<evidence type="ECO:0000259" key="10">
    <source>
        <dbReference type="Pfam" id="PF21088"/>
    </source>
</evidence>
<sequence length="293" mass="32896">MNELWEYITGPELWVNIATAILQAILIMVIAVIIVRVGNNVVTRIFDSRSRGPLRITERREVTIKKLIQNSMKYTVYFIAFIMVLDGAFGFDVGALLAGAGVAGLAIGFGAQNLVRDIISGFFIIFEDQFSVGDYILTAGSEGYVEEIGMRTTKIESWTGEQFVIPNGNVTQVTNYSVHNGLAIVDVNIPYENDVETAENIIGDVIKTLPDKYEEIVKVPEIFGVEVLDTSHFVLRVIAETLPSYQWKGSRNIRKEIKEVLYKEGIQIPAPRLIMYSRNQEPDSLQIDPEREM</sequence>
<evidence type="ECO:0000256" key="2">
    <source>
        <dbReference type="ARBA" id="ARBA00008017"/>
    </source>
</evidence>
<dbReference type="Gene3D" id="1.10.287.1260">
    <property type="match status" value="1"/>
</dbReference>
<evidence type="ECO:0000256" key="7">
    <source>
        <dbReference type="SAM" id="Phobius"/>
    </source>
</evidence>
<dbReference type="InterPro" id="IPR006685">
    <property type="entry name" value="MscS_channel_2nd"/>
</dbReference>
<dbReference type="Gene3D" id="3.30.70.100">
    <property type="match status" value="1"/>
</dbReference>
<dbReference type="InterPro" id="IPR049278">
    <property type="entry name" value="MS_channel_C"/>
</dbReference>
<dbReference type="EMBL" id="CP013862">
    <property type="protein sequence ID" value="ALX50652.1"/>
    <property type="molecule type" value="Genomic_DNA"/>
</dbReference>
<organism evidence="11 12">
    <name type="scientific">Lentibacillus amyloliquefaciens</name>
    <dbReference type="NCBI Taxonomy" id="1472767"/>
    <lineage>
        <taxon>Bacteria</taxon>
        <taxon>Bacillati</taxon>
        <taxon>Bacillota</taxon>
        <taxon>Bacilli</taxon>
        <taxon>Bacillales</taxon>
        <taxon>Bacillaceae</taxon>
        <taxon>Lentibacillus</taxon>
    </lineage>
</organism>
<feature type="transmembrane region" description="Helical" evidence="7">
    <location>
        <begin position="74"/>
        <end position="91"/>
    </location>
</feature>
<reference evidence="11 12" key="1">
    <citation type="submission" date="2016-01" db="EMBL/GenBank/DDBJ databases">
        <title>Complete genome sequence of strain Lentibacillus amyloliquefaciens LAM0015T isolated from saline sediment.</title>
        <authorList>
            <person name="Wang J.-L."/>
            <person name="He M.-X."/>
        </authorList>
    </citation>
    <scope>NUCLEOTIDE SEQUENCE [LARGE SCALE GENOMIC DNA]</scope>
    <source>
        <strain evidence="11 12">LAM0015</strain>
    </source>
</reference>
<name>A0A0U4EBJ0_9BACI</name>
<keyword evidence="5 7" id="KW-1133">Transmembrane helix</keyword>
<evidence type="ECO:0000313" key="11">
    <source>
        <dbReference type="EMBL" id="ALX50652.1"/>
    </source>
</evidence>
<evidence type="ECO:0000256" key="3">
    <source>
        <dbReference type="ARBA" id="ARBA00022475"/>
    </source>
</evidence>
<dbReference type="GO" id="GO:0008381">
    <property type="term" value="F:mechanosensitive monoatomic ion channel activity"/>
    <property type="evidence" value="ECO:0007669"/>
    <property type="project" value="InterPro"/>
</dbReference>
<comment type="similarity">
    <text evidence="2">Belongs to the MscS (TC 1.A.23) family.</text>
</comment>
<dbReference type="GO" id="GO:0005886">
    <property type="term" value="C:plasma membrane"/>
    <property type="evidence" value="ECO:0007669"/>
    <property type="project" value="UniProtKB-SubCell"/>
</dbReference>
<evidence type="ECO:0000259" key="9">
    <source>
        <dbReference type="Pfam" id="PF21082"/>
    </source>
</evidence>
<feature type="domain" description="Mechanosensitive ion channel MscS" evidence="8">
    <location>
        <begin position="113"/>
        <end position="177"/>
    </location>
</feature>
<dbReference type="SUPFAM" id="SSF50182">
    <property type="entry name" value="Sm-like ribonucleoproteins"/>
    <property type="match status" value="1"/>
</dbReference>
<dbReference type="FunFam" id="1.10.287.1260:FF:000005">
    <property type="entry name" value="Mechanosensitive ion channel family protein"/>
    <property type="match status" value="1"/>
</dbReference>
<evidence type="ECO:0000259" key="8">
    <source>
        <dbReference type="Pfam" id="PF00924"/>
    </source>
</evidence>
<dbReference type="Proteomes" id="UP000050331">
    <property type="component" value="Chromosome"/>
</dbReference>
<dbReference type="SUPFAM" id="SSF82689">
    <property type="entry name" value="Mechanosensitive channel protein MscS (YggB), C-terminal domain"/>
    <property type="match status" value="1"/>
</dbReference>
<proteinExistence type="inferred from homology"/>
<dbReference type="InterPro" id="IPR045276">
    <property type="entry name" value="YbiO_bact"/>
</dbReference>
<dbReference type="InterPro" id="IPR010920">
    <property type="entry name" value="LSM_dom_sf"/>
</dbReference>
<accession>A0A0U4EBJ0</accession>
<feature type="domain" description="Mechanosensitive ion channel transmembrane helices 2/3" evidence="10">
    <location>
        <begin position="73"/>
        <end position="112"/>
    </location>
</feature>